<keyword evidence="6 9" id="KW-1133">Transmembrane helix</keyword>
<dbReference type="GO" id="GO:0005886">
    <property type="term" value="C:plasma membrane"/>
    <property type="evidence" value="ECO:0007669"/>
    <property type="project" value="UniProtKB-SubCell"/>
</dbReference>
<evidence type="ECO:0000313" key="12">
    <source>
        <dbReference type="EMBL" id="SFU16676.1"/>
    </source>
</evidence>
<dbReference type="EMBL" id="CAJNAU010000070">
    <property type="protein sequence ID" value="CAE6818040.1"/>
    <property type="molecule type" value="Genomic_DNA"/>
</dbReference>
<reference evidence="12 13" key="1">
    <citation type="submission" date="2016-10" db="EMBL/GenBank/DDBJ databases">
        <authorList>
            <person name="de Groot N.N."/>
        </authorList>
    </citation>
    <scope>NUCLEOTIDE SEQUENCE [LARGE SCALE GENOMIC DNA]</scope>
    <source>
        <strain evidence="12 13">LMG 27731</strain>
    </source>
</reference>
<feature type="domain" description="ABC-2 type transporter transmembrane" evidence="10">
    <location>
        <begin position="32"/>
        <end position="231"/>
    </location>
</feature>
<name>A0A1I7DYI8_9BURK</name>
<evidence type="ECO:0000313" key="14">
    <source>
        <dbReference type="Proteomes" id="UP000674425"/>
    </source>
</evidence>
<proteinExistence type="inferred from homology"/>
<comment type="similarity">
    <text evidence="2">Belongs to the ABC-2 integral membrane protein family.</text>
</comment>
<dbReference type="PANTHER" id="PTHR30413:SF10">
    <property type="entry name" value="CAPSULE POLYSACCHARIDE EXPORT INNER-MEMBRANE PROTEIN CTRC"/>
    <property type="match status" value="1"/>
</dbReference>
<dbReference type="InterPro" id="IPR013525">
    <property type="entry name" value="ABC2_TM"/>
</dbReference>
<dbReference type="GO" id="GO:0140359">
    <property type="term" value="F:ABC-type transporter activity"/>
    <property type="evidence" value="ECO:0007669"/>
    <property type="project" value="InterPro"/>
</dbReference>
<protein>
    <submittedName>
        <fullName evidence="12">Lipopolysaccharide transport system permease protein</fullName>
    </submittedName>
</protein>
<evidence type="ECO:0000259" key="10">
    <source>
        <dbReference type="Pfam" id="PF01061"/>
    </source>
</evidence>
<organism evidence="12 13">
    <name type="scientific">Paraburkholderia aspalathi</name>
    <dbReference type="NCBI Taxonomy" id="1324617"/>
    <lineage>
        <taxon>Bacteria</taxon>
        <taxon>Pseudomonadati</taxon>
        <taxon>Pseudomonadota</taxon>
        <taxon>Betaproteobacteria</taxon>
        <taxon>Burkholderiales</taxon>
        <taxon>Burkholderiaceae</taxon>
        <taxon>Paraburkholderia</taxon>
    </lineage>
</organism>
<dbReference type="PANTHER" id="PTHR30413">
    <property type="entry name" value="INNER MEMBRANE TRANSPORT PERMEASE"/>
    <property type="match status" value="1"/>
</dbReference>
<dbReference type="RefSeq" id="WP_093636413.1">
    <property type="nucleotide sequence ID" value="NZ_CAJNAU010000070.1"/>
</dbReference>
<dbReference type="OrthoDB" id="9796017at2"/>
<dbReference type="EMBL" id="FPBH01000012">
    <property type="protein sequence ID" value="SFU16676.1"/>
    <property type="molecule type" value="Genomic_DNA"/>
</dbReference>
<accession>A0A1I7DYI8</accession>
<reference evidence="11 14" key="2">
    <citation type="submission" date="2021-02" db="EMBL/GenBank/DDBJ databases">
        <authorList>
            <person name="Vanwijnsberghe S."/>
        </authorList>
    </citation>
    <scope>NUCLEOTIDE SEQUENCE [LARGE SCALE GENOMIC DNA]</scope>
    <source>
        <strain evidence="11 14">R-69658</strain>
    </source>
</reference>
<evidence type="ECO:0000313" key="13">
    <source>
        <dbReference type="Proteomes" id="UP000198844"/>
    </source>
</evidence>
<keyword evidence="4" id="KW-1003">Cell membrane</keyword>
<dbReference type="GO" id="GO:0015774">
    <property type="term" value="P:polysaccharide transport"/>
    <property type="evidence" value="ECO:0007669"/>
    <property type="project" value="UniProtKB-KW"/>
</dbReference>
<keyword evidence="5 9" id="KW-0812">Transmembrane</keyword>
<evidence type="ECO:0000256" key="7">
    <source>
        <dbReference type="ARBA" id="ARBA00023047"/>
    </source>
</evidence>
<evidence type="ECO:0000256" key="6">
    <source>
        <dbReference type="ARBA" id="ARBA00022989"/>
    </source>
</evidence>
<keyword evidence="3" id="KW-0813">Transport</keyword>
<dbReference type="Pfam" id="PF01061">
    <property type="entry name" value="ABC2_membrane"/>
    <property type="match status" value="1"/>
</dbReference>
<evidence type="ECO:0000256" key="5">
    <source>
        <dbReference type="ARBA" id="ARBA00022692"/>
    </source>
</evidence>
<evidence type="ECO:0000256" key="2">
    <source>
        <dbReference type="ARBA" id="ARBA00007783"/>
    </source>
</evidence>
<feature type="transmembrane region" description="Helical" evidence="9">
    <location>
        <begin position="47"/>
        <end position="68"/>
    </location>
</feature>
<feature type="transmembrane region" description="Helical" evidence="9">
    <location>
        <begin position="186"/>
        <end position="205"/>
    </location>
</feature>
<evidence type="ECO:0000313" key="11">
    <source>
        <dbReference type="EMBL" id="CAE6818040.1"/>
    </source>
</evidence>
<sequence>MDISFSNDSEDLTRHNESDDLIVGMKAVRVWGTLGWHDIRQRYRRSVLGPFWFTLSTIIMVVVLGALYSTLLHQEISQYLPYLAVGLVVWAYLSAVANEGCVAFISAAYLIKQIRLPLTVHVCRIAWRNFVILLHSLPVVVVLLLIFGRWPGWEFLLVPFALAILLLHGVWLGVTLGVLCARFRDIPPIVTNLIQVVFFFTPVMWSPEILKNRAWVAEYNPLYHLIETVRAPLTGRPTHWESWAWSIGLLIVGFAFAQFLMKRFRNRVPYWL</sequence>
<dbReference type="AlphaFoldDB" id="A0A1I7DYI8"/>
<keyword evidence="14" id="KW-1185">Reference proteome</keyword>
<feature type="transmembrane region" description="Helical" evidence="9">
    <location>
        <begin position="156"/>
        <end position="179"/>
    </location>
</feature>
<evidence type="ECO:0000256" key="3">
    <source>
        <dbReference type="ARBA" id="ARBA00022448"/>
    </source>
</evidence>
<evidence type="ECO:0000256" key="4">
    <source>
        <dbReference type="ARBA" id="ARBA00022475"/>
    </source>
</evidence>
<dbReference type="Proteomes" id="UP000198844">
    <property type="component" value="Unassembled WGS sequence"/>
</dbReference>
<evidence type="ECO:0000256" key="1">
    <source>
        <dbReference type="ARBA" id="ARBA00004651"/>
    </source>
</evidence>
<gene>
    <name evidence="11" type="ORF">R69658_05717</name>
    <name evidence="12" type="ORF">SAMN05192563_1012127</name>
</gene>
<comment type="subcellular location">
    <subcellularLocation>
        <location evidence="1">Cell membrane</location>
        <topology evidence="1">Multi-pass membrane protein</topology>
    </subcellularLocation>
</comment>
<keyword evidence="7" id="KW-0625">Polysaccharide transport</keyword>
<keyword evidence="7" id="KW-0762">Sugar transport</keyword>
<keyword evidence="8 9" id="KW-0472">Membrane</keyword>
<feature type="transmembrane region" description="Helical" evidence="9">
    <location>
        <begin position="80"/>
        <end position="110"/>
    </location>
</feature>
<dbReference type="GO" id="GO:0015920">
    <property type="term" value="P:lipopolysaccharide transport"/>
    <property type="evidence" value="ECO:0007669"/>
    <property type="project" value="TreeGrafter"/>
</dbReference>
<feature type="transmembrane region" description="Helical" evidence="9">
    <location>
        <begin position="243"/>
        <end position="261"/>
    </location>
</feature>
<feature type="transmembrane region" description="Helical" evidence="9">
    <location>
        <begin position="130"/>
        <end position="150"/>
    </location>
</feature>
<evidence type="ECO:0000256" key="8">
    <source>
        <dbReference type="ARBA" id="ARBA00023136"/>
    </source>
</evidence>
<evidence type="ECO:0000256" key="9">
    <source>
        <dbReference type="SAM" id="Phobius"/>
    </source>
</evidence>
<dbReference type="Proteomes" id="UP000674425">
    <property type="component" value="Unassembled WGS sequence"/>
</dbReference>